<evidence type="ECO:0000256" key="1">
    <source>
        <dbReference type="SAM" id="SignalP"/>
    </source>
</evidence>
<dbReference type="RefSeq" id="WP_151693423.1">
    <property type="nucleotide sequence ID" value="NZ_BMGX01000001.1"/>
</dbReference>
<comment type="caution">
    <text evidence="2">The sequence shown here is derived from an EMBL/GenBank/DDBJ whole genome shotgun (WGS) entry which is preliminary data.</text>
</comment>
<feature type="chain" id="PRO_5026677344" description="Lipocalin-like domain-containing protein" evidence="1">
    <location>
        <begin position="21"/>
        <end position="225"/>
    </location>
</feature>
<evidence type="ECO:0000313" key="3">
    <source>
        <dbReference type="Proteomes" id="UP000484164"/>
    </source>
</evidence>
<dbReference type="EMBL" id="WBVQ01000002">
    <property type="protein sequence ID" value="KAB2815994.1"/>
    <property type="molecule type" value="Genomic_DNA"/>
</dbReference>
<protein>
    <recommendedName>
        <fullName evidence="4">Lipocalin-like domain-containing protein</fullName>
    </recommendedName>
</protein>
<reference evidence="2 3" key="1">
    <citation type="submission" date="2019-10" db="EMBL/GenBank/DDBJ databases">
        <title>Genome sequence of Phaeocystidibacter marisrubri JCM30614 (type strain).</title>
        <authorList>
            <person name="Bowman J.P."/>
        </authorList>
    </citation>
    <scope>NUCLEOTIDE SEQUENCE [LARGE SCALE GENOMIC DNA]</scope>
    <source>
        <strain evidence="2 3">JCM 30614</strain>
    </source>
</reference>
<dbReference type="OrthoDB" id="1187383at2"/>
<evidence type="ECO:0008006" key="4">
    <source>
        <dbReference type="Google" id="ProtNLM"/>
    </source>
</evidence>
<proteinExistence type="predicted"/>
<dbReference type="Proteomes" id="UP000484164">
    <property type="component" value="Unassembled WGS sequence"/>
</dbReference>
<accession>A0A6L3ZET0</accession>
<organism evidence="2 3">
    <name type="scientific">Phaeocystidibacter marisrubri</name>
    <dbReference type="NCBI Taxonomy" id="1577780"/>
    <lineage>
        <taxon>Bacteria</taxon>
        <taxon>Pseudomonadati</taxon>
        <taxon>Bacteroidota</taxon>
        <taxon>Flavobacteriia</taxon>
        <taxon>Flavobacteriales</taxon>
        <taxon>Phaeocystidibacteraceae</taxon>
        <taxon>Phaeocystidibacter</taxon>
    </lineage>
</organism>
<keyword evidence="1" id="KW-0732">Signal</keyword>
<gene>
    <name evidence="2" type="ORF">F8C82_09880</name>
</gene>
<sequence>MRIHKFVLIISLMLSTTLWSQQELIGTWLVVRVQVGENTMTPDARWSTFHADGTHEGGNGWKKHSEGTYQFTEGQLTIETTNGVDDEFGAFQVMFTEDGNMTWEREEEGMTVVVHLVKVESVPPTEGDKLLGLWELSSVNGEAYDGDRYTLFMRWDNVYKITDGDEVHMGTYRIHPHRQRVEWVEYGDNMPREFSTFKVEGDTLELYVESNGETVKYSYTRSHKL</sequence>
<evidence type="ECO:0000313" key="2">
    <source>
        <dbReference type="EMBL" id="KAB2815994.1"/>
    </source>
</evidence>
<keyword evidence="3" id="KW-1185">Reference proteome</keyword>
<dbReference type="AlphaFoldDB" id="A0A6L3ZET0"/>
<name>A0A6L3ZET0_9FLAO</name>
<feature type="signal peptide" evidence="1">
    <location>
        <begin position="1"/>
        <end position="20"/>
    </location>
</feature>